<feature type="transmembrane region" description="Helical" evidence="1">
    <location>
        <begin position="167"/>
        <end position="187"/>
    </location>
</feature>
<feature type="transmembrane region" description="Helical" evidence="1">
    <location>
        <begin position="199"/>
        <end position="217"/>
    </location>
</feature>
<dbReference type="InterPro" id="IPR036259">
    <property type="entry name" value="MFS_trans_sf"/>
</dbReference>
<feature type="transmembrane region" description="Helical" evidence="1">
    <location>
        <begin position="229"/>
        <end position="247"/>
    </location>
</feature>
<feature type="transmembrane region" description="Helical" evidence="1">
    <location>
        <begin position="313"/>
        <end position="330"/>
    </location>
</feature>
<feature type="transmembrane region" description="Helical" evidence="1">
    <location>
        <begin position="283"/>
        <end position="307"/>
    </location>
</feature>
<comment type="caution">
    <text evidence="2">The sequence shown here is derived from an EMBL/GenBank/DDBJ whole genome shotgun (WGS) entry which is preliminary data.</text>
</comment>
<protein>
    <recommendedName>
        <fullName evidence="3">MFS transporter</fullName>
    </recommendedName>
</protein>
<feature type="transmembrane region" description="Helical" evidence="1">
    <location>
        <begin position="6"/>
        <end position="22"/>
    </location>
</feature>
<feature type="transmembrane region" description="Helical" evidence="1">
    <location>
        <begin position="34"/>
        <end position="52"/>
    </location>
</feature>
<evidence type="ECO:0008006" key="3">
    <source>
        <dbReference type="Google" id="ProtNLM"/>
    </source>
</evidence>
<dbReference type="Gene3D" id="1.20.1250.20">
    <property type="entry name" value="MFS general substrate transporter like domains"/>
    <property type="match status" value="1"/>
</dbReference>
<dbReference type="EMBL" id="DSYZ01000098">
    <property type="protein sequence ID" value="HGT83117.1"/>
    <property type="molecule type" value="Genomic_DNA"/>
</dbReference>
<gene>
    <name evidence="2" type="ORF">ENT52_05265</name>
</gene>
<evidence type="ECO:0000313" key="2">
    <source>
        <dbReference type="EMBL" id="HGT83117.1"/>
    </source>
</evidence>
<feature type="transmembrane region" description="Helical" evidence="1">
    <location>
        <begin position="123"/>
        <end position="146"/>
    </location>
</feature>
<keyword evidence="1" id="KW-0472">Membrane</keyword>
<organism evidence="2">
    <name type="scientific">Archaeoglobus fulgidus</name>
    <dbReference type="NCBI Taxonomy" id="2234"/>
    <lineage>
        <taxon>Archaea</taxon>
        <taxon>Methanobacteriati</taxon>
        <taxon>Methanobacteriota</taxon>
        <taxon>Archaeoglobi</taxon>
        <taxon>Archaeoglobales</taxon>
        <taxon>Archaeoglobaceae</taxon>
        <taxon>Archaeoglobus</taxon>
    </lineage>
</organism>
<sequence>MLLPILEFMVGILYGLSLALYTPSIIKNGLAESYSYLALLSTIVAVLTYYLLGRLHSGYSFAMIVAGISLAIAVVAVENNVVLTAVLLTVFAAINYVSVVYLARGAKDLILSHASHYFGMSLGAMLVYLEMKSPILLLLAFSTLYYQFLEEKREKIESKRSPRLTEIFTVFSIFGLALGLSAMNVEYYVALRFNVEKEVALLITTASLLSSVATLIASPILGKFEAPKLHLIAVFSVATIFASLGFINDLGYAIVLIAISDFAIIFADSTLESFYVTHERRELAIALMGISWEIFAGIGKTIGFLLYSISYEYPWILSSAILLGYMAFRVEKSSKTLRFFSRDISQLSRSASSS</sequence>
<keyword evidence="1" id="KW-0812">Transmembrane</keyword>
<dbReference type="AlphaFoldDB" id="A0A7J3M2D1"/>
<evidence type="ECO:0000256" key="1">
    <source>
        <dbReference type="SAM" id="Phobius"/>
    </source>
</evidence>
<accession>A0A7J3M2D1</accession>
<dbReference type="SUPFAM" id="SSF103473">
    <property type="entry name" value="MFS general substrate transporter"/>
    <property type="match status" value="1"/>
</dbReference>
<feature type="transmembrane region" description="Helical" evidence="1">
    <location>
        <begin position="58"/>
        <end position="77"/>
    </location>
</feature>
<feature type="transmembrane region" description="Helical" evidence="1">
    <location>
        <begin position="82"/>
        <end position="103"/>
    </location>
</feature>
<reference evidence="2" key="1">
    <citation type="journal article" date="2020" name="mSystems">
        <title>Genome- and Community-Level Interaction Insights into Carbon Utilization and Element Cycling Functions of Hydrothermarchaeota in Hydrothermal Sediment.</title>
        <authorList>
            <person name="Zhou Z."/>
            <person name="Liu Y."/>
            <person name="Xu W."/>
            <person name="Pan J."/>
            <person name="Luo Z.H."/>
            <person name="Li M."/>
        </authorList>
    </citation>
    <scope>NUCLEOTIDE SEQUENCE [LARGE SCALE GENOMIC DNA]</scope>
    <source>
        <strain evidence="2">SpSt-587</strain>
    </source>
</reference>
<feature type="transmembrane region" description="Helical" evidence="1">
    <location>
        <begin position="253"/>
        <end position="271"/>
    </location>
</feature>
<keyword evidence="1" id="KW-1133">Transmembrane helix</keyword>
<proteinExistence type="predicted"/>
<name>A0A7J3M2D1_ARCFL</name>